<gene>
    <name evidence="2" type="ORF">CSUI_010942</name>
</gene>
<dbReference type="EMBL" id="MIGC01008962">
    <property type="protein sequence ID" value="PHJ15246.1"/>
    <property type="molecule type" value="Genomic_DNA"/>
</dbReference>
<feature type="region of interest" description="Disordered" evidence="1">
    <location>
        <begin position="1"/>
        <end position="23"/>
    </location>
</feature>
<evidence type="ECO:0000313" key="2">
    <source>
        <dbReference type="EMBL" id="PHJ15246.1"/>
    </source>
</evidence>
<feature type="compositionally biased region" description="Polar residues" evidence="1">
    <location>
        <begin position="1"/>
        <end position="12"/>
    </location>
</feature>
<dbReference type="AlphaFoldDB" id="A0A2C6KFY6"/>
<protein>
    <submittedName>
        <fullName evidence="2">Uncharacterized protein</fullName>
    </submittedName>
</protein>
<evidence type="ECO:0000313" key="3">
    <source>
        <dbReference type="Proteomes" id="UP000221165"/>
    </source>
</evidence>
<accession>A0A2C6KFY6</accession>
<dbReference type="VEuPathDB" id="ToxoDB:CSUI_010942"/>
<dbReference type="RefSeq" id="XP_067916980.1">
    <property type="nucleotide sequence ID" value="XM_068071043.1"/>
</dbReference>
<evidence type="ECO:0000256" key="1">
    <source>
        <dbReference type="SAM" id="MobiDB-lite"/>
    </source>
</evidence>
<proteinExistence type="predicted"/>
<reference evidence="2 3" key="1">
    <citation type="journal article" date="2017" name="Int. J. Parasitol.">
        <title>The genome of the protozoan parasite Cystoisospora suis and a reverse vaccinology approach to identify vaccine candidates.</title>
        <authorList>
            <person name="Palmieri N."/>
            <person name="Shrestha A."/>
            <person name="Ruttkowski B."/>
            <person name="Beck T."/>
            <person name="Vogl C."/>
            <person name="Tomley F."/>
            <person name="Blake D.P."/>
            <person name="Joachim A."/>
        </authorList>
    </citation>
    <scope>NUCLEOTIDE SEQUENCE [LARGE SCALE GENOMIC DNA]</scope>
    <source>
        <strain evidence="2 3">Wien I</strain>
    </source>
</reference>
<dbReference type="Proteomes" id="UP000221165">
    <property type="component" value="Unassembled WGS sequence"/>
</dbReference>
<name>A0A2C6KFY6_9APIC</name>
<dbReference type="GeneID" id="94434254"/>
<keyword evidence="3" id="KW-1185">Reference proteome</keyword>
<organism evidence="2 3">
    <name type="scientific">Cystoisospora suis</name>
    <dbReference type="NCBI Taxonomy" id="483139"/>
    <lineage>
        <taxon>Eukaryota</taxon>
        <taxon>Sar</taxon>
        <taxon>Alveolata</taxon>
        <taxon>Apicomplexa</taxon>
        <taxon>Conoidasida</taxon>
        <taxon>Coccidia</taxon>
        <taxon>Eucoccidiorida</taxon>
        <taxon>Eimeriorina</taxon>
        <taxon>Sarcocystidae</taxon>
        <taxon>Cystoisospora</taxon>
    </lineage>
</organism>
<sequence length="101" mass="11193">MLKCTMHTTTCPSGVCTPQSSSDSPVPVPFFRPSSVLPSLGFPLFSWSFLSRLSTTQYPPTAFCASLGKAKDSPLHTHRDEKKTNHPSTHRRLLFLWGEEG</sequence>
<comment type="caution">
    <text evidence="2">The sequence shown here is derived from an EMBL/GenBank/DDBJ whole genome shotgun (WGS) entry which is preliminary data.</text>
</comment>